<accession>A0A0N0NK26</accession>
<feature type="region of interest" description="Disordered" evidence="1">
    <location>
        <begin position="1"/>
        <end position="54"/>
    </location>
</feature>
<dbReference type="AlphaFoldDB" id="A0A0N0NK26"/>
<evidence type="ECO:0000313" key="2">
    <source>
        <dbReference type="EMBL" id="KPI37329.1"/>
    </source>
</evidence>
<reference evidence="2 3" key="1">
    <citation type="submission" date="2015-06" db="EMBL/GenBank/DDBJ databases">
        <title>Draft genome of the ant-associated black yeast Phialophora attae CBS 131958.</title>
        <authorList>
            <person name="Moreno L.F."/>
            <person name="Stielow B.J."/>
            <person name="de Hoog S."/>
            <person name="Vicente V.A."/>
            <person name="Weiss V.A."/>
            <person name="de Vries M."/>
            <person name="Cruz L.M."/>
            <person name="Souza E.M."/>
        </authorList>
    </citation>
    <scope>NUCLEOTIDE SEQUENCE [LARGE SCALE GENOMIC DNA]</scope>
    <source>
        <strain evidence="2 3">CBS 131958</strain>
    </source>
</reference>
<name>A0A0N0NK26_9EURO</name>
<dbReference type="RefSeq" id="XP_017997292.1">
    <property type="nucleotide sequence ID" value="XM_018139042.1"/>
</dbReference>
<feature type="compositionally biased region" description="Basic and acidic residues" evidence="1">
    <location>
        <begin position="13"/>
        <end position="24"/>
    </location>
</feature>
<dbReference type="OrthoDB" id="4145730at2759"/>
<keyword evidence="3" id="KW-1185">Reference proteome</keyword>
<dbReference type="EMBL" id="LFJN01000024">
    <property type="protein sequence ID" value="KPI37329.1"/>
    <property type="molecule type" value="Genomic_DNA"/>
</dbReference>
<evidence type="ECO:0000313" key="3">
    <source>
        <dbReference type="Proteomes" id="UP000038010"/>
    </source>
</evidence>
<comment type="caution">
    <text evidence="2">The sequence shown here is derived from an EMBL/GenBank/DDBJ whole genome shotgun (WGS) entry which is preliminary data.</text>
</comment>
<dbReference type="Proteomes" id="UP000038010">
    <property type="component" value="Unassembled WGS sequence"/>
</dbReference>
<gene>
    <name evidence="2" type="ORF">AB675_10281</name>
</gene>
<sequence>MARNVTWINENVGDPRKRALERSRALSHAAKFSHPKNKPARQPDKDGDDNASGYVIDHSQTPLPLVAWKGNSDPFSSTTVAVTPRMHQAFEFLRDGLIPSTHFNAGSKQQPWSRRFLASRTMRKHIESMSDEWAALGEMLPLTAAISRLSGSHELQTETAKSKMKIIRRLQTDMSGLNNSAIRDQLISLTRTLFAAATFENNFPEARLHGLALRRLLEQKSAIEGIESIEISLIWSSLYYDAQISHCTVQLSIFDVDVWAPLALRVAARPVFEYLEPLRESVAHSLDPSLRYCPILKDVCIEIYQVVWLWGRAEPLSSQIDGPMMNVYLTMSHNLFQLKLSNHFVRLREALDDGSDMGSTQLDRHLEAAMTLSMIAYLALFTGNPRIAGQYMWPRVRLFTSLLHHHLTKATERVASSESSSSSRTLPLVQDQPQNMLLFALWVGATWEQNDALATADVPSWWFRERFVRTAQASGLKNWNMIRAVVDGFVPNRFAKPRGESWLMRPLRQRWFGKTGGLMWGGHHRLTDH</sequence>
<dbReference type="VEuPathDB" id="FungiDB:AB675_10281"/>
<organism evidence="2 3">
    <name type="scientific">Cyphellophora attinorum</name>
    <dbReference type="NCBI Taxonomy" id="1664694"/>
    <lineage>
        <taxon>Eukaryota</taxon>
        <taxon>Fungi</taxon>
        <taxon>Dikarya</taxon>
        <taxon>Ascomycota</taxon>
        <taxon>Pezizomycotina</taxon>
        <taxon>Eurotiomycetes</taxon>
        <taxon>Chaetothyriomycetidae</taxon>
        <taxon>Chaetothyriales</taxon>
        <taxon>Cyphellophoraceae</taxon>
        <taxon>Cyphellophora</taxon>
    </lineage>
</organism>
<dbReference type="GeneID" id="28730922"/>
<protein>
    <submittedName>
        <fullName evidence="2">Uncharacterized protein</fullName>
    </submittedName>
</protein>
<evidence type="ECO:0000256" key="1">
    <source>
        <dbReference type="SAM" id="MobiDB-lite"/>
    </source>
</evidence>
<proteinExistence type="predicted"/>